<dbReference type="InterPro" id="IPR007861">
    <property type="entry name" value="DNA_mismatch_repair_MutS_clamp"/>
</dbReference>
<organism evidence="12 13">
    <name type="scientific">Fenollaria massiliensis</name>
    <dbReference type="NCBI Taxonomy" id="938288"/>
    <lineage>
        <taxon>Bacteria</taxon>
        <taxon>Bacillati</taxon>
        <taxon>Bacillota</taxon>
        <taxon>Clostridia</taxon>
        <taxon>Eubacteriales</taxon>
        <taxon>Fenollaria</taxon>
    </lineage>
</organism>
<dbReference type="KEGG" id="fms:M1R53_04240"/>
<keyword evidence="10" id="KW-0175">Coiled coil</keyword>
<evidence type="ECO:0000256" key="5">
    <source>
        <dbReference type="ARBA" id="ARBA00022840"/>
    </source>
</evidence>
<dbReference type="InterPro" id="IPR045076">
    <property type="entry name" value="MutS"/>
</dbReference>
<dbReference type="InterPro" id="IPR017261">
    <property type="entry name" value="DNA_mismatch_repair_MutS/MSH"/>
</dbReference>
<accession>A0A9E7DI91</accession>
<evidence type="ECO:0000313" key="13">
    <source>
        <dbReference type="Proteomes" id="UP000831151"/>
    </source>
</evidence>
<gene>
    <name evidence="12" type="primary">mutS</name>
    <name evidence="12" type="ORF">M1R53_04240</name>
</gene>
<dbReference type="PANTHER" id="PTHR11361:SF34">
    <property type="entry name" value="DNA MISMATCH REPAIR PROTEIN MSH1, MITOCHONDRIAL"/>
    <property type="match status" value="1"/>
</dbReference>
<dbReference type="PANTHER" id="PTHR11361">
    <property type="entry name" value="DNA MISMATCH REPAIR PROTEIN MUTS FAMILY MEMBER"/>
    <property type="match status" value="1"/>
</dbReference>
<comment type="similarity">
    <text evidence="1">Belongs to the DNA mismatch repair MutS family.</text>
</comment>
<keyword evidence="4" id="KW-0227">DNA damage</keyword>
<dbReference type="SUPFAM" id="SSF48334">
    <property type="entry name" value="DNA repair protein MutS, domain III"/>
    <property type="match status" value="1"/>
</dbReference>
<dbReference type="Pfam" id="PF05190">
    <property type="entry name" value="MutS_IV"/>
    <property type="match status" value="1"/>
</dbReference>
<dbReference type="EMBL" id="CP096649">
    <property type="protein sequence ID" value="UQK58453.1"/>
    <property type="molecule type" value="Genomic_DNA"/>
</dbReference>
<evidence type="ECO:0000256" key="2">
    <source>
        <dbReference type="ARBA" id="ARBA00021982"/>
    </source>
</evidence>
<dbReference type="GO" id="GO:0030983">
    <property type="term" value="F:mismatched DNA binding"/>
    <property type="evidence" value="ECO:0007669"/>
    <property type="project" value="InterPro"/>
</dbReference>
<dbReference type="Pfam" id="PF05192">
    <property type="entry name" value="MutS_III"/>
    <property type="match status" value="1"/>
</dbReference>
<dbReference type="Pfam" id="PF00488">
    <property type="entry name" value="MutS_V"/>
    <property type="match status" value="1"/>
</dbReference>
<dbReference type="SUPFAM" id="SSF52540">
    <property type="entry name" value="P-loop containing nucleoside triphosphate hydrolases"/>
    <property type="match status" value="1"/>
</dbReference>
<dbReference type="GO" id="GO:0005829">
    <property type="term" value="C:cytosol"/>
    <property type="evidence" value="ECO:0007669"/>
    <property type="project" value="TreeGrafter"/>
</dbReference>
<evidence type="ECO:0000256" key="6">
    <source>
        <dbReference type="ARBA" id="ARBA00023125"/>
    </source>
</evidence>
<reference evidence="12" key="1">
    <citation type="submission" date="2022-04" db="EMBL/GenBank/DDBJ databases">
        <title>Complete genome sequences of Ezakiella coagulans and Fenollaria massiliensis.</title>
        <authorList>
            <person name="France M.T."/>
            <person name="Clifford J."/>
            <person name="Narina S."/>
            <person name="Rutt L."/>
            <person name="Ravel J."/>
        </authorList>
    </citation>
    <scope>NUCLEOTIDE SEQUENCE</scope>
    <source>
        <strain evidence="12">C0061C2</strain>
    </source>
</reference>
<dbReference type="InterPro" id="IPR005748">
    <property type="entry name" value="DNA_mismatch_repair_MutS"/>
</dbReference>
<comment type="function">
    <text evidence="8">This protein is involved in the repair of mismatches in DNA. It is possible that it carries out the mismatch recognition step. This protein has a weak ATPase activity.</text>
</comment>
<keyword evidence="5" id="KW-0067">ATP-binding</keyword>
<dbReference type="SMART" id="SM00534">
    <property type="entry name" value="MUTSac"/>
    <property type="match status" value="1"/>
</dbReference>
<dbReference type="GO" id="GO:0006298">
    <property type="term" value="P:mismatch repair"/>
    <property type="evidence" value="ECO:0007669"/>
    <property type="project" value="UniProtKB-UniRule"/>
</dbReference>
<dbReference type="InterPro" id="IPR036678">
    <property type="entry name" value="MutS_con_dom_sf"/>
</dbReference>
<dbReference type="InterPro" id="IPR027417">
    <property type="entry name" value="P-loop_NTPase"/>
</dbReference>
<keyword evidence="7" id="KW-0234">DNA repair</keyword>
<dbReference type="Gene3D" id="3.40.50.300">
    <property type="entry name" value="P-loop containing nucleotide triphosphate hydrolases"/>
    <property type="match status" value="1"/>
</dbReference>
<evidence type="ECO:0000259" key="11">
    <source>
        <dbReference type="PROSITE" id="PS00486"/>
    </source>
</evidence>
<dbReference type="InterPro" id="IPR036187">
    <property type="entry name" value="DNA_mismatch_repair_MutS_sf"/>
</dbReference>
<dbReference type="InterPro" id="IPR007696">
    <property type="entry name" value="DNA_mismatch_repair_MutS_core"/>
</dbReference>
<keyword evidence="13" id="KW-1185">Reference proteome</keyword>
<dbReference type="RefSeq" id="WP_249242093.1">
    <property type="nucleotide sequence ID" value="NZ_CP096649.1"/>
</dbReference>
<evidence type="ECO:0000256" key="3">
    <source>
        <dbReference type="ARBA" id="ARBA00022741"/>
    </source>
</evidence>
<dbReference type="GO" id="GO:0140664">
    <property type="term" value="F:ATP-dependent DNA damage sensor activity"/>
    <property type="evidence" value="ECO:0007669"/>
    <property type="project" value="InterPro"/>
</dbReference>
<sequence>MKIDKDKLSPMMREYVELKEKNQDAIVMYRIGDFFEMFFDDAIEASELLDLVLTGRDCGLDERAPMCGVPAKAVDFYINKLGQMSKKVVIVDQVEDPKLAQGLVKRDIVKIVTPGTSSSGEELNKYIIYLYIDDMGASIVKCDYLTGDIDAHDYKLKSSVYDIVDSIFKYNVAEVFINDDYPELENLIKYFGKKSLEYVKTYKIDNNLDDIISILKENHNINLKKNDYRKIIAIYYLISYLEYTQKNDLKHFKFENINDDVKTMILDDQTRLNLEIDSSYNTKSKTLFDILNDTKTAMGLRYLKNAMLKPLINASDINERLDLVEYFYKNEIEMTGIRNYLKNIRDVDRISNRINEMTVTKQDMLRLKDYIIYSENAVALIKDENIRNNFKFFALDDIVKLIDIAIDSMDSDYIIKLNYNSELDKYRSLQNDSLKEILLLEDKDRKNTKIKNLKIKYNKILGYFYEVTKSNLNMVPDYFIKRATLVNSERFITEELKALETEILTAKDKFESLEKELFNDIKNKLLDSLSRIKNLSEKIAYLDFIVNLAYIARKNKYVRASISDDNLVLKNSRHPVIEKNLKDTAFIENDAYFDTNKYIKVITGPNMSGKSTYMRQIAISLYLNQIGSFVPASEAKLPIVDRIFTRIGASDDISRGNSTFMVEMKEVNEILKFATKDSFIVLDEVGRGTSTNDGLSIAFAILEYISKKIKAKTIFSTHYHEIPHLTEGFKNVEQISMDILEDGEDLIFLRKIKNEAQDKSYGIYVAKLSGINDDVISSAQEMMDRLEYQDLSVRKKEKESTNISLDEYKYRSYVDSIKAININSMTPMDALNELNKIIEKAKKIGD</sequence>
<dbReference type="SUPFAM" id="SSF53150">
    <property type="entry name" value="DNA repair protein MutS, domain II"/>
    <property type="match status" value="1"/>
</dbReference>
<dbReference type="GO" id="GO:0005524">
    <property type="term" value="F:ATP binding"/>
    <property type="evidence" value="ECO:0007669"/>
    <property type="project" value="UniProtKB-UniRule"/>
</dbReference>
<feature type="coiled-coil region" evidence="10">
    <location>
        <begin position="489"/>
        <end position="516"/>
    </location>
</feature>
<evidence type="ECO:0000256" key="1">
    <source>
        <dbReference type="ARBA" id="ARBA00006271"/>
    </source>
</evidence>
<dbReference type="InterPro" id="IPR016151">
    <property type="entry name" value="DNA_mismatch_repair_MutS_N"/>
</dbReference>
<proteinExistence type="inferred from homology"/>
<evidence type="ECO:0000256" key="10">
    <source>
        <dbReference type="SAM" id="Coils"/>
    </source>
</evidence>
<dbReference type="NCBIfam" id="TIGR01070">
    <property type="entry name" value="mutS1"/>
    <property type="match status" value="1"/>
</dbReference>
<keyword evidence="3" id="KW-0547">Nucleotide-binding</keyword>
<keyword evidence="6" id="KW-0238">DNA-binding</keyword>
<dbReference type="SMART" id="SM00533">
    <property type="entry name" value="MUTSd"/>
    <property type="match status" value="1"/>
</dbReference>
<dbReference type="Proteomes" id="UP000831151">
    <property type="component" value="Chromosome"/>
</dbReference>
<dbReference type="NCBIfam" id="NF003810">
    <property type="entry name" value="PRK05399.1"/>
    <property type="match status" value="1"/>
</dbReference>
<feature type="domain" description="DNA mismatch repair proteins mutS family" evidence="11">
    <location>
        <begin position="678"/>
        <end position="694"/>
    </location>
</feature>
<evidence type="ECO:0000256" key="7">
    <source>
        <dbReference type="ARBA" id="ARBA00023204"/>
    </source>
</evidence>
<evidence type="ECO:0000256" key="4">
    <source>
        <dbReference type="ARBA" id="ARBA00022763"/>
    </source>
</evidence>
<protein>
    <recommendedName>
        <fullName evidence="2 9">DNA mismatch repair protein MutS</fullName>
    </recommendedName>
</protein>
<dbReference type="Pfam" id="PF01624">
    <property type="entry name" value="MutS_I"/>
    <property type="match status" value="1"/>
</dbReference>
<evidence type="ECO:0000256" key="9">
    <source>
        <dbReference type="NCBIfam" id="TIGR01070"/>
    </source>
</evidence>
<dbReference type="InterPro" id="IPR000432">
    <property type="entry name" value="DNA_mismatch_repair_MutS_C"/>
</dbReference>
<dbReference type="Gene3D" id="3.40.1170.10">
    <property type="entry name" value="DNA repair protein MutS, domain I"/>
    <property type="match status" value="1"/>
</dbReference>
<evidence type="ECO:0000256" key="8">
    <source>
        <dbReference type="ARBA" id="ARBA00024647"/>
    </source>
</evidence>
<dbReference type="FunFam" id="3.40.50.300:FF:000870">
    <property type="entry name" value="MutS protein homolog 4"/>
    <property type="match status" value="1"/>
</dbReference>
<dbReference type="PROSITE" id="PS00486">
    <property type="entry name" value="DNA_MISMATCH_REPAIR_2"/>
    <property type="match status" value="1"/>
</dbReference>
<dbReference type="Gene3D" id="1.10.1420.10">
    <property type="match status" value="2"/>
</dbReference>
<dbReference type="PIRSF" id="PIRSF037677">
    <property type="entry name" value="DNA_mis_repair_Msh6"/>
    <property type="match status" value="1"/>
</dbReference>
<dbReference type="AlphaFoldDB" id="A0A9E7DI91"/>
<dbReference type="SUPFAM" id="SSF55271">
    <property type="entry name" value="DNA repair protein MutS, domain I"/>
    <property type="match status" value="1"/>
</dbReference>
<evidence type="ECO:0000313" key="12">
    <source>
        <dbReference type="EMBL" id="UQK58453.1"/>
    </source>
</evidence>
<dbReference type="InterPro" id="IPR007695">
    <property type="entry name" value="DNA_mismatch_repair_MutS-lik_N"/>
</dbReference>
<name>A0A9E7DI91_9FIRM</name>